<proteinExistence type="predicted"/>
<keyword evidence="10" id="KW-1185">Reference proteome</keyword>
<dbReference type="GO" id="GO:0003677">
    <property type="term" value="F:DNA binding"/>
    <property type="evidence" value="ECO:0007669"/>
    <property type="project" value="UniProtKB-KW"/>
</dbReference>
<feature type="region of interest" description="Disordered" evidence="7">
    <location>
        <begin position="1"/>
        <end position="88"/>
    </location>
</feature>
<dbReference type="PANTHER" id="PTHR36206:SF4">
    <property type="entry name" value="HYPOTHETICAL CONSERVED PROTEIN (EUROFUNG)-RELATED"/>
    <property type="match status" value="1"/>
</dbReference>
<dbReference type="Proteomes" id="UP000054821">
    <property type="component" value="Unassembled WGS sequence"/>
</dbReference>
<dbReference type="Gene3D" id="4.10.240.10">
    <property type="entry name" value="Zn(2)-C6 fungal-type DNA-binding domain"/>
    <property type="match status" value="1"/>
</dbReference>
<feature type="compositionally biased region" description="Pro residues" evidence="7">
    <location>
        <begin position="51"/>
        <end position="65"/>
    </location>
</feature>
<evidence type="ECO:0000256" key="5">
    <source>
        <dbReference type="ARBA" id="ARBA00023163"/>
    </source>
</evidence>
<evidence type="ECO:0000256" key="1">
    <source>
        <dbReference type="ARBA" id="ARBA00022723"/>
    </source>
</evidence>
<gene>
    <name evidence="9" type="ORF">TGAM01_v200601</name>
</gene>
<keyword evidence="4" id="KW-0238">DNA-binding</keyword>
<dbReference type="InterPro" id="IPR001138">
    <property type="entry name" value="Zn2Cys6_DnaBD"/>
</dbReference>
<feature type="compositionally biased region" description="Polar residues" evidence="7">
    <location>
        <begin position="7"/>
        <end position="18"/>
    </location>
</feature>
<feature type="region of interest" description="Disordered" evidence="7">
    <location>
        <begin position="561"/>
        <end position="588"/>
    </location>
</feature>
<dbReference type="GeneID" id="29988294"/>
<keyword evidence="5" id="KW-0804">Transcription</keyword>
<accession>A0A2P5A0W4</accession>
<reference evidence="9 10" key="1">
    <citation type="journal article" date="2016" name="Genome Announc.">
        <title>Draft Whole-Genome Sequence of Trichoderma gamsii T6085, a Promising Biocontrol Agent of Fusarium Head Blight on Wheat.</title>
        <authorList>
            <person name="Baroncelli R."/>
            <person name="Zapparata A."/>
            <person name="Piaggeschi G."/>
            <person name="Sarrocco S."/>
            <person name="Vannacci G."/>
        </authorList>
    </citation>
    <scope>NUCLEOTIDE SEQUENCE [LARGE SCALE GENOMIC DNA]</scope>
    <source>
        <strain evidence="9 10">T6085</strain>
    </source>
</reference>
<dbReference type="PANTHER" id="PTHR36206">
    <property type="entry name" value="ASPERCRYPTIN BIOSYNTHESIS CLUSTER-SPECIFIC TRANSCRIPTION REGULATOR ATNN-RELATED"/>
    <property type="match status" value="1"/>
</dbReference>
<feature type="compositionally biased region" description="Basic and acidic residues" evidence="7">
    <location>
        <begin position="561"/>
        <end position="581"/>
    </location>
</feature>
<keyword evidence="3" id="KW-0805">Transcription regulation</keyword>
<comment type="caution">
    <text evidence="9">The sequence shown here is derived from an EMBL/GenBank/DDBJ whole genome shotgun (WGS) entry which is preliminary data.</text>
</comment>
<dbReference type="SUPFAM" id="SSF57701">
    <property type="entry name" value="Zn2/Cys6 DNA-binding domain"/>
    <property type="match status" value="1"/>
</dbReference>
<evidence type="ECO:0000256" key="3">
    <source>
        <dbReference type="ARBA" id="ARBA00023015"/>
    </source>
</evidence>
<evidence type="ECO:0000313" key="10">
    <source>
        <dbReference type="Proteomes" id="UP000054821"/>
    </source>
</evidence>
<dbReference type="PROSITE" id="PS00463">
    <property type="entry name" value="ZN2_CY6_FUNGAL_1"/>
    <property type="match status" value="1"/>
</dbReference>
<dbReference type="GO" id="GO:0000981">
    <property type="term" value="F:DNA-binding transcription factor activity, RNA polymerase II-specific"/>
    <property type="evidence" value="ECO:0007669"/>
    <property type="project" value="InterPro"/>
</dbReference>
<evidence type="ECO:0000256" key="6">
    <source>
        <dbReference type="ARBA" id="ARBA00023242"/>
    </source>
</evidence>
<feature type="compositionally biased region" description="Low complexity" evidence="7">
    <location>
        <begin position="410"/>
        <end position="426"/>
    </location>
</feature>
<evidence type="ECO:0000256" key="2">
    <source>
        <dbReference type="ARBA" id="ARBA00022833"/>
    </source>
</evidence>
<dbReference type="AlphaFoldDB" id="A0A2P5A0W4"/>
<feature type="region of interest" description="Disordered" evidence="7">
    <location>
        <begin position="410"/>
        <end position="431"/>
    </location>
</feature>
<keyword evidence="2" id="KW-0862">Zinc</keyword>
<keyword evidence="6" id="KW-0539">Nucleus</keyword>
<organism evidence="9 10">
    <name type="scientific">Trichoderma gamsii</name>
    <dbReference type="NCBI Taxonomy" id="398673"/>
    <lineage>
        <taxon>Eukaryota</taxon>
        <taxon>Fungi</taxon>
        <taxon>Dikarya</taxon>
        <taxon>Ascomycota</taxon>
        <taxon>Pezizomycotina</taxon>
        <taxon>Sordariomycetes</taxon>
        <taxon>Hypocreomycetidae</taxon>
        <taxon>Hypocreales</taxon>
        <taxon>Hypocreaceae</taxon>
        <taxon>Trichoderma</taxon>
    </lineage>
</organism>
<dbReference type="CDD" id="cd00067">
    <property type="entry name" value="GAL4"/>
    <property type="match status" value="1"/>
</dbReference>
<dbReference type="GO" id="GO:0008270">
    <property type="term" value="F:zinc ion binding"/>
    <property type="evidence" value="ECO:0007669"/>
    <property type="project" value="InterPro"/>
</dbReference>
<evidence type="ECO:0000313" key="9">
    <source>
        <dbReference type="EMBL" id="PON30162.1"/>
    </source>
</evidence>
<dbReference type="PROSITE" id="PS50048">
    <property type="entry name" value="ZN2_CY6_FUNGAL_2"/>
    <property type="match status" value="1"/>
</dbReference>
<name>A0A2P5A0W4_9HYPO</name>
<dbReference type="STRING" id="398673.A0A2P5A0W4"/>
<dbReference type="RefSeq" id="XP_018658611.2">
    <property type="nucleotide sequence ID" value="XM_018808211.2"/>
</dbReference>
<dbReference type="InterPro" id="IPR036864">
    <property type="entry name" value="Zn2-C6_fun-type_DNA-bd_sf"/>
</dbReference>
<dbReference type="InterPro" id="IPR052360">
    <property type="entry name" value="Transcr_Regulatory_Proteins"/>
</dbReference>
<protein>
    <recommendedName>
        <fullName evidence="8">Zn(2)-C6 fungal-type domain-containing protein</fullName>
    </recommendedName>
</protein>
<evidence type="ECO:0000256" key="7">
    <source>
        <dbReference type="SAM" id="MobiDB-lite"/>
    </source>
</evidence>
<dbReference type="SMART" id="SM00066">
    <property type="entry name" value="GAL4"/>
    <property type="match status" value="1"/>
</dbReference>
<dbReference type="EMBL" id="JPDN02000002">
    <property type="protein sequence ID" value="PON30162.1"/>
    <property type="molecule type" value="Genomic_DNA"/>
</dbReference>
<dbReference type="Pfam" id="PF00172">
    <property type="entry name" value="Zn_clus"/>
    <property type="match status" value="1"/>
</dbReference>
<evidence type="ECO:0000259" key="8">
    <source>
        <dbReference type="PROSITE" id="PS50048"/>
    </source>
</evidence>
<sequence>MFAPGQEPNSLTMASSGEGSYRTPDATPTCSPDPEDMKSALPQGDGKTQLPPAPAPAPAPFPFPADAPQGNVEEAKPAKRGRRSNPKVKTGCLNCKQRRIKCDEKRPACSQCIRSKKECVGYPAPSRTARSTAADVRIAPKPLAPPSAGMPRLQPAPSGGMAGMAGASTTASLLLTGHTILLPPRRANRRKRQANNPEIAAGAMPMPLLYEPSHSLALMHTESLYFDLFRVQTASELSGYFNMNFWTQRLLQECHFEPSIRHAVVALGALYKTLEQSCEPDVATLPGAMSRMESVMCHWQVAVRKYSEACNAMLLLSGDKISTNKTRLMASVLLACFDSFIGDHRQAIVQIQTGLQLLARIQHDQARNPHPSERVEEDLLVIFTRFAIQAKSYDMAFHFPHPYVIQLGPQSLNDPSSPLSDSGSPQPSSPIPHKFASLREARLASDQLCEMLLRFIEHLQAARREPTYTLPPSWLQLGSTFQAQIDSWTRAFEPIFQSRLQPGIDLLEKSAISALKMFHMNTQIVFLTIFCETEVQFDNFLPHFKEVVSLGWEVVGDDEKRAAPDRCPDPQRCQQHHDNHHTTSHTPNIKPSFSADLGIVTPLFVVATKCRDPIVRRESIRLLRSSARREGMWDSELAANIGQWIMELEEADAFPDTRHHHHDDVKTQVVRAGEMTTTPMIPEEKRVMVQSVDFDLRARFADLTVGSRDARQGMHDQRHRTTRITW</sequence>
<feature type="domain" description="Zn(2)-C6 fungal-type" evidence="8">
    <location>
        <begin position="91"/>
        <end position="120"/>
    </location>
</feature>
<keyword evidence="1" id="KW-0479">Metal-binding</keyword>
<evidence type="ECO:0000256" key="4">
    <source>
        <dbReference type="ARBA" id="ARBA00023125"/>
    </source>
</evidence>